<comment type="caution">
    <text evidence="1">The sequence shown here is derived from an EMBL/GenBank/DDBJ whole genome shotgun (WGS) entry which is preliminary data.</text>
</comment>
<protein>
    <submittedName>
        <fullName evidence="1">Uncharacterized protein</fullName>
    </submittedName>
</protein>
<name>A0ABR9LWW8_9ACTN</name>
<proteinExistence type="predicted"/>
<reference evidence="1 2" key="1">
    <citation type="submission" date="2020-10" db="EMBL/GenBank/DDBJ databases">
        <title>Sequencing the genomes of 1000 actinobacteria strains.</title>
        <authorList>
            <person name="Klenk H.-P."/>
        </authorList>
    </citation>
    <scope>NUCLEOTIDE SEQUENCE [LARGE SCALE GENOMIC DNA]</scope>
    <source>
        <strain evidence="1 2">DSM 43173</strain>
    </source>
</reference>
<organism evidence="1 2">
    <name type="scientific">Nonomuraea angiospora</name>
    <dbReference type="NCBI Taxonomy" id="46172"/>
    <lineage>
        <taxon>Bacteria</taxon>
        <taxon>Bacillati</taxon>
        <taxon>Actinomycetota</taxon>
        <taxon>Actinomycetes</taxon>
        <taxon>Streptosporangiales</taxon>
        <taxon>Streptosporangiaceae</taxon>
        <taxon>Nonomuraea</taxon>
    </lineage>
</organism>
<accession>A0ABR9LWW8</accession>
<dbReference type="Proteomes" id="UP000633509">
    <property type="component" value="Unassembled WGS sequence"/>
</dbReference>
<dbReference type="RefSeq" id="WP_192785455.1">
    <property type="nucleotide sequence ID" value="NZ_JADBEK010000001.1"/>
</dbReference>
<evidence type="ECO:0000313" key="1">
    <source>
        <dbReference type="EMBL" id="MBE1584561.1"/>
    </source>
</evidence>
<keyword evidence="2" id="KW-1185">Reference proteome</keyword>
<gene>
    <name evidence="1" type="ORF">H4W80_002819</name>
</gene>
<sequence length="118" mass="13241">MTVRDLTVAGGGRVMRIVAIGEVGNDTATLVSAADPDAEREYVVACWLAPMPTGADVVKCMACLWDTHLWTDATHINRWSGYRMRLIRCVRCYVDLLRVRDVVLHATSTTIRLHDLER</sequence>
<dbReference type="EMBL" id="JADBEK010000001">
    <property type="protein sequence ID" value="MBE1584561.1"/>
    <property type="molecule type" value="Genomic_DNA"/>
</dbReference>
<evidence type="ECO:0000313" key="2">
    <source>
        <dbReference type="Proteomes" id="UP000633509"/>
    </source>
</evidence>